<feature type="active site" description="Glycyl thioester intermediate" evidence="22">
    <location>
        <position position="85"/>
    </location>
</feature>
<organismHost>
    <name type="scientific">Ornithodoros moubata</name>
    <name type="common">Soft tick</name>
    <name type="synonym">Argasid tick</name>
    <dbReference type="NCBI Taxonomy" id="6938"/>
</organismHost>
<dbReference type="SUPFAM" id="SSF54495">
    <property type="entry name" value="UBC-like"/>
    <property type="match status" value="1"/>
</dbReference>
<dbReference type="PANTHER" id="PTHR24067">
    <property type="entry name" value="UBIQUITIN-CONJUGATING ENZYME E2"/>
    <property type="match status" value="1"/>
</dbReference>
<organismHost>
    <name type="scientific">Phacochoerus africanus</name>
    <name type="common">Warthog</name>
    <dbReference type="NCBI Taxonomy" id="41426"/>
</organismHost>
<organismHost>
    <name type="scientific">Ornithodoros</name>
    <name type="common">relapsing fever ticks</name>
    <dbReference type="NCBI Taxonomy" id="6937"/>
</organismHost>
<dbReference type="GO" id="GO:0030430">
    <property type="term" value="C:host cell cytoplasm"/>
    <property type="evidence" value="ECO:0007669"/>
    <property type="project" value="UniProtKB-SubCell"/>
</dbReference>
<evidence type="ECO:0000313" key="24">
    <source>
        <dbReference type="EMBL" id="QRY19166.1"/>
    </source>
</evidence>
<dbReference type="PROSITE" id="PS50127">
    <property type="entry name" value="UBC_2"/>
    <property type="match status" value="1"/>
</dbReference>
<dbReference type="InterPro" id="IPR050113">
    <property type="entry name" value="Ub_conjugating_enzyme"/>
</dbReference>
<dbReference type="GO" id="GO:0061631">
    <property type="term" value="F:ubiquitin conjugating enzyme activity"/>
    <property type="evidence" value="ECO:0007669"/>
    <property type="project" value="UniProtKB-EC"/>
</dbReference>
<dbReference type="UniPathway" id="UPA00143"/>
<keyword evidence="12" id="KW-0833">Ubl conjugation pathway</keyword>
<comment type="cofactor">
    <cofactor evidence="2">
        <name>Mg(2+)</name>
        <dbReference type="ChEBI" id="CHEBI:18420"/>
    </cofactor>
</comment>
<organismHost>
    <name type="scientific">Sus scrofa</name>
    <name type="common">Pig</name>
    <dbReference type="NCBI Taxonomy" id="9823"/>
</organismHost>
<keyword evidence="14" id="KW-0426">Late protein</keyword>
<comment type="catalytic activity">
    <reaction evidence="1">
        <text>S-ubiquitinyl-[E1 ubiquitin-activating enzyme]-L-cysteine + [E2 ubiquitin-conjugating enzyme]-L-cysteine = [E1 ubiquitin-activating enzyme]-L-cysteine + S-ubiquitinyl-[E2 ubiquitin-conjugating enzyme]-L-cysteine.</text>
        <dbReference type="EC" id="2.3.2.23"/>
    </reaction>
</comment>
<name>A0A894ZTP2_ASF</name>
<dbReference type="PROSITE" id="PS00183">
    <property type="entry name" value="UBC_1"/>
    <property type="match status" value="1"/>
</dbReference>
<evidence type="ECO:0000256" key="7">
    <source>
        <dbReference type="ARBA" id="ARBA00017925"/>
    </source>
</evidence>
<accession>A0A894ZTP2</accession>
<evidence type="ECO:0000256" key="13">
    <source>
        <dbReference type="ARBA" id="ARBA00022840"/>
    </source>
</evidence>
<dbReference type="EMBL" id="MT956648">
    <property type="protein sequence ID" value="QRY19166.1"/>
    <property type="molecule type" value="Genomic_DNA"/>
</dbReference>
<evidence type="ECO:0000256" key="16">
    <source>
        <dbReference type="ARBA" id="ARBA00029895"/>
    </source>
</evidence>
<evidence type="ECO:0000259" key="23">
    <source>
        <dbReference type="PROSITE" id="PS50127"/>
    </source>
</evidence>
<dbReference type="Pfam" id="PF00179">
    <property type="entry name" value="UQ_con"/>
    <property type="match status" value="1"/>
</dbReference>
<evidence type="ECO:0000256" key="1">
    <source>
        <dbReference type="ARBA" id="ARBA00000485"/>
    </source>
</evidence>
<evidence type="ECO:0000256" key="3">
    <source>
        <dbReference type="ARBA" id="ARBA00004147"/>
    </source>
</evidence>
<keyword evidence="9" id="KW-1048">Host nucleus</keyword>
<dbReference type="SMART" id="SM00212">
    <property type="entry name" value="UBCc"/>
    <property type="match status" value="1"/>
</dbReference>
<evidence type="ECO:0000256" key="10">
    <source>
        <dbReference type="ARBA" id="ARBA00022679"/>
    </source>
</evidence>
<dbReference type="FunFam" id="3.10.110.10:FF:000051">
    <property type="entry name" value="ubiquitin-conjugating enzyme E2 R2-like"/>
    <property type="match status" value="1"/>
</dbReference>
<comment type="subcellular location">
    <subcellularLocation>
        <location evidence="4">Host cytoplasm</location>
    </subcellularLocation>
    <subcellularLocation>
        <location evidence="3">Host nucleus</location>
    </subcellularLocation>
</comment>
<evidence type="ECO:0000256" key="2">
    <source>
        <dbReference type="ARBA" id="ARBA00001946"/>
    </source>
</evidence>
<evidence type="ECO:0000256" key="8">
    <source>
        <dbReference type="ARBA" id="ARBA00022518"/>
    </source>
</evidence>
<organismHost>
    <name type="scientific">Phacochoerus aethiopicus</name>
    <name type="common">Warthog</name>
    <dbReference type="NCBI Taxonomy" id="85517"/>
</organismHost>
<evidence type="ECO:0000256" key="12">
    <source>
        <dbReference type="ARBA" id="ARBA00022786"/>
    </source>
</evidence>
<evidence type="ECO:0000256" key="6">
    <source>
        <dbReference type="ARBA" id="ARBA00012486"/>
    </source>
</evidence>
<evidence type="ECO:0000256" key="11">
    <source>
        <dbReference type="ARBA" id="ARBA00022741"/>
    </source>
</evidence>
<gene>
    <name evidence="24" type="primary">BA71V-I215L (k13L)</name>
</gene>
<evidence type="ECO:0000256" key="21">
    <source>
        <dbReference type="ARBA" id="ARBA00046966"/>
    </source>
</evidence>
<proteinExistence type="predicted"/>
<reference evidence="24" key="1">
    <citation type="journal article" name="Virol. J.">
        <title>The first complete genome sequence of the African swine fever virus genotype X and serogroup 7 isolated in domestic pigs from the Democratic Republic of Congo.</title>
        <authorList>
            <person name="Bisimwa P.N."/>
            <person name="Ongus J.R."/>
            <person name="Steinaa L."/>
            <person name="Bisimwa E.B."/>
            <person name="Bochere E."/>
            <person name="Machuka E.M."/>
            <person name="Entfellner J.D."/>
            <person name="Okoth E."/>
            <person name="Pelle R."/>
        </authorList>
    </citation>
    <scope>NUCLEOTIDE SEQUENCE</scope>
    <source>
        <strain evidence="24">Uvira B53</strain>
    </source>
</reference>
<organismHost>
    <name type="scientific">Potamochoerus larvatus</name>
    <name type="common">Bushpig</name>
    <dbReference type="NCBI Taxonomy" id="273792"/>
</organismHost>
<keyword evidence="8" id="KW-0244">Early protein</keyword>
<keyword evidence="10" id="KW-0808">Transferase</keyword>
<dbReference type="InterPro" id="IPR000608">
    <property type="entry name" value="UBC"/>
</dbReference>
<dbReference type="GO" id="GO:0016567">
    <property type="term" value="P:protein ubiquitination"/>
    <property type="evidence" value="ECO:0007669"/>
    <property type="project" value="UniProtKB-UniPathway"/>
</dbReference>
<evidence type="ECO:0000256" key="9">
    <source>
        <dbReference type="ARBA" id="ARBA00022562"/>
    </source>
</evidence>
<dbReference type="InterPro" id="IPR016135">
    <property type="entry name" value="UBQ-conjugating_enzyme/RWD"/>
</dbReference>
<dbReference type="GO" id="GO:0042025">
    <property type="term" value="C:host cell nucleus"/>
    <property type="evidence" value="ECO:0007669"/>
    <property type="project" value="UniProtKB-SubCell"/>
</dbReference>
<evidence type="ECO:0000256" key="20">
    <source>
        <dbReference type="ARBA" id="ARBA00032810"/>
    </source>
</evidence>
<keyword evidence="15" id="KW-1035">Host cytoplasm</keyword>
<evidence type="ECO:0000256" key="17">
    <source>
        <dbReference type="ARBA" id="ARBA00030012"/>
    </source>
</evidence>
<dbReference type="Proteomes" id="UP000663362">
    <property type="component" value="Segment"/>
</dbReference>
<dbReference type="InterPro" id="IPR023313">
    <property type="entry name" value="UBQ-conjugating_AS"/>
</dbReference>
<evidence type="ECO:0000256" key="22">
    <source>
        <dbReference type="PROSITE-ProRule" id="PRU10133"/>
    </source>
</evidence>
<organism evidence="24">
    <name type="scientific">African swine fever virus</name>
    <name type="common">ASFV</name>
    <dbReference type="NCBI Taxonomy" id="10497"/>
    <lineage>
        <taxon>Viruses</taxon>
        <taxon>Varidnaviria</taxon>
        <taxon>Bamfordvirae</taxon>
        <taxon>Nucleocytoviricota</taxon>
        <taxon>Pokkesviricetes</taxon>
        <taxon>Asfuvirales</taxon>
        <taxon>Asfarviridae</taxon>
        <taxon>Asfivirus</taxon>
        <taxon>Asfivirus haemorrhagiae</taxon>
    </lineage>
</organism>
<dbReference type="Gene3D" id="3.10.110.10">
    <property type="entry name" value="Ubiquitin Conjugating Enzyme"/>
    <property type="match status" value="1"/>
</dbReference>
<protein>
    <recommendedName>
        <fullName evidence="7">Ubiquitin-conjugating enzyme E2</fullName>
        <ecNumber evidence="6">2.3.2.23</ecNumber>
    </recommendedName>
    <alternativeName>
        <fullName evidence="20">E2 ubiquitin-conjugating enzyme</fullName>
    </alternativeName>
    <alternativeName>
        <fullName evidence="16">UBCv1</fullName>
    </alternativeName>
    <alternativeName>
        <fullName evidence="19">Ubiquitin carrier protein</fullName>
    </alternativeName>
    <alternativeName>
        <fullName evidence="17">Ubiquitin-protein ligase</fullName>
    </alternativeName>
    <alternativeName>
        <fullName evidence="18">pI215L</fullName>
    </alternativeName>
</protein>
<evidence type="ECO:0000256" key="5">
    <source>
        <dbReference type="ARBA" id="ARBA00004906"/>
    </source>
</evidence>
<evidence type="ECO:0000256" key="4">
    <source>
        <dbReference type="ARBA" id="ARBA00004192"/>
    </source>
</evidence>
<comment type="pathway">
    <text evidence="5">Protein modification; protein ubiquitination.</text>
</comment>
<evidence type="ECO:0000256" key="15">
    <source>
        <dbReference type="ARBA" id="ARBA00023200"/>
    </source>
</evidence>
<keyword evidence="11" id="KW-0547">Nucleotide-binding</keyword>
<evidence type="ECO:0000256" key="19">
    <source>
        <dbReference type="ARBA" id="ARBA00031729"/>
    </source>
</evidence>
<dbReference type="EC" id="2.3.2.23" evidence="6"/>
<keyword evidence="13" id="KW-0067">ATP-binding</keyword>
<dbReference type="GO" id="GO:0005524">
    <property type="term" value="F:ATP binding"/>
    <property type="evidence" value="ECO:0007669"/>
    <property type="project" value="UniProtKB-KW"/>
</dbReference>
<comment type="subunit">
    <text evidence="21">Interacts with host 40S ribosomal protein RPS23. Interacts with host translation initiation factor EIF4E. Interacts with host E3 ubiquitin ligase CUL4B. Interacts with host RNF138.</text>
</comment>
<evidence type="ECO:0000256" key="18">
    <source>
        <dbReference type="ARBA" id="ARBA00030606"/>
    </source>
</evidence>
<sequence>MVSRFLLTEYRNLTENPSEHFKVSVNENNLTEWDVILKGPPDTFYEGGLFKAKITFPPNYPYEPPKLTFTSEMWHPNIYPDGRLCISILHTDNVEERGMTWSPAQKIETVLLSVISLFNEPNTDSPANVDAAKSYRKLMHKEDLESYPMEVKKTVKKSLDECSAEDIEYFKNAVFNVPAIPSDAYEDEHEDEEMEDGTYILTYDDEDEEEEDDEMDDE</sequence>
<feature type="domain" description="UBC core" evidence="23">
    <location>
        <begin position="1"/>
        <end position="160"/>
    </location>
</feature>
<evidence type="ECO:0000256" key="14">
    <source>
        <dbReference type="ARBA" id="ARBA00022921"/>
    </source>
</evidence>